<evidence type="ECO:0000313" key="2">
    <source>
        <dbReference type="Proteomes" id="UP000242167"/>
    </source>
</evidence>
<dbReference type="RefSeq" id="XP_001713525.1">
    <property type="nucleotide sequence ID" value="XM_001713473.1"/>
</dbReference>
<gene>
    <name evidence="1" type="primary">orf115</name>
</gene>
<keyword evidence="1" id="KW-0542">Nucleomorph</keyword>
<reference evidence="1 2" key="1">
    <citation type="journal article" date="2001" name="Nature">
        <title>The highly reduced genome of an enslaved algal nucleus.</title>
        <authorList>
            <person name="Douglas S."/>
            <person name="Zauner S."/>
            <person name="Fraunholz M."/>
            <person name="Beaton M."/>
            <person name="Penny S."/>
            <person name="Deng L."/>
            <person name="Wu X."/>
            <person name="Reith M."/>
            <person name="Cavalier-Smith T."/>
            <person name="Maier U."/>
        </authorList>
    </citation>
    <scope>NUCLEOTIDE SEQUENCE [LARGE SCALE GENOMIC DNA]</scope>
</reference>
<dbReference type="AlphaFoldDB" id="Q98RY0"/>
<dbReference type="Proteomes" id="UP000242167">
    <property type="component" value="Nucleomorph 1"/>
</dbReference>
<sequence length="115" mass="13951">MYSCIIVEITDLDFINNPNRLQIFNIFGIEKETPIVRLDNSLFYGKWTYLHDQNFSNLRKFLETSKLDSNKKYLFNSINYNSKKYFNSKNCFNKFNFIKKSYKYLKLYKLPLILI</sequence>
<geneLocation type="nucleomorph" evidence="1"/>
<dbReference type="PIR" id="A99986">
    <property type="entry name" value="A99986"/>
</dbReference>
<protein>
    <submittedName>
        <fullName evidence="1">Uncharacterized protein</fullName>
    </submittedName>
</protein>
<dbReference type="EMBL" id="AF165818">
    <property type="protein sequence ID" value="AAK39820.1"/>
    <property type="molecule type" value="Genomic_DNA"/>
</dbReference>
<proteinExistence type="predicted"/>
<evidence type="ECO:0000313" key="1">
    <source>
        <dbReference type="EMBL" id="AAK39820.1"/>
    </source>
</evidence>
<name>Q98RY0_GUITH</name>
<accession>Q98RY0</accession>
<dbReference type="GeneID" id="857308"/>
<organism evidence="1 2">
    <name type="scientific">Guillardia theta</name>
    <name type="common">Cryptophyte</name>
    <name type="synonym">Cryptomonas phi</name>
    <dbReference type="NCBI Taxonomy" id="55529"/>
    <lineage>
        <taxon>Eukaryota</taxon>
        <taxon>Cryptophyceae</taxon>
        <taxon>Pyrenomonadales</taxon>
        <taxon>Geminigeraceae</taxon>
        <taxon>Guillardia</taxon>
    </lineage>
</organism>